<evidence type="ECO:0000259" key="8">
    <source>
        <dbReference type="SMART" id="SM01424"/>
    </source>
</evidence>
<evidence type="ECO:0000256" key="1">
    <source>
        <dbReference type="ARBA" id="ARBA00004173"/>
    </source>
</evidence>
<evidence type="ECO:0000313" key="10">
    <source>
        <dbReference type="Proteomes" id="UP001217089"/>
    </source>
</evidence>
<dbReference type="SMART" id="SM01423">
    <property type="entry name" value="Milton"/>
    <property type="match status" value="1"/>
</dbReference>
<keyword evidence="3 5" id="KW-0175">Coiled coil</keyword>
<keyword evidence="4" id="KW-0496">Mitochondrion</keyword>
<keyword evidence="10" id="KW-1185">Reference proteome</keyword>
<feature type="domain" description="Trafficking kinesin-binding protein C-terminal" evidence="7">
    <location>
        <begin position="247"/>
        <end position="422"/>
    </location>
</feature>
<dbReference type="InterPro" id="IPR022154">
    <property type="entry name" value="TRAK1/2_C"/>
</dbReference>
<evidence type="ECO:0000256" key="6">
    <source>
        <dbReference type="SAM" id="MobiDB-lite"/>
    </source>
</evidence>
<feature type="coiled-coil region" evidence="5">
    <location>
        <begin position="13"/>
        <end position="82"/>
    </location>
</feature>
<comment type="similarity">
    <text evidence="2">Belongs to the milton family.</text>
</comment>
<evidence type="ECO:0000256" key="4">
    <source>
        <dbReference type="ARBA" id="ARBA00023128"/>
    </source>
</evidence>
<evidence type="ECO:0008006" key="11">
    <source>
        <dbReference type="Google" id="ProtNLM"/>
    </source>
</evidence>
<dbReference type="EMBL" id="JARBDR010000141">
    <property type="protein sequence ID" value="KAJ8319826.1"/>
    <property type="molecule type" value="Genomic_DNA"/>
</dbReference>
<name>A0ABQ9FUK9_TEGGR</name>
<feature type="region of interest" description="Disordered" evidence="6">
    <location>
        <begin position="286"/>
        <end position="335"/>
    </location>
</feature>
<evidence type="ECO:0000256" key="2">
    <source>
        <dbReference type="ARBA" id="ARBA00007007"/>
    </source>
</evidence>
<feature type="compositionally biased region" description="Polar residues" evidence="6">
    <location>
        <begin position="384"/>
        <end position="393"/>
    </location>
</feature>
<reference evidence="9 10" key="1">
    <citation type="submission" date="2022-12" db="EMBL/GenBank/DDBJ databases">
        <title>Chromosome-level genome of Tegillarca granosa.</title>
        <authorList>
            <person name="Kim J."/>
        </authorList>
    </citation>
    <scope>NUCLEOTIDE SEQUENCE [LARGE SCALE GENOMIC DNA]</scope>
    <source>
        <strain evidence="9">Teg-2019</strain>
        <tissue evidence="9">Adductor muscle</tissue>
    </source>
</reference>
<organism evidence="9 10">
    <name type="scientific">Tegillarca granosa</name>
    <name type="common">Malaysian cockle</name>
    <name type="synonym">Anadara granosa</name>
    <dbReference type="NCBI Taxonomy" id="220873"/>
    <lineage>
        <taxon>Eukaryota</taxon>
        <taxon>Metazoa</taxon>
        <taxon>Spiralia</taxon>
        <taxon>Lophotrochozoa</taxon>
        <taxon>Mollusca</taxon>
        <taxon>Bivalvia</taxon>
        <taxon>Autobranchia</taxon>
        <taxon>Pteriomorphia</taxon>
        <taxon>Arcoida</taxon>
        <taxon>Arcoidea</taxon>
        <taxon>Arcidae</taxon>
        <taxon>Tegillarca</taxon>
    </lineage>
</organism>
<dbReference type="PANTHER" id="PTHR15751:SF12">
    <property type="entry name" value="TRAFFICKING KINESIN-BINDING PROTEIN MILT"/>
    <property type="match status" value="1"/>
</dbReference>
<dbReference type="Proteomes" id="UP001217089">
    <property type="component" value="Unassembled WGS sequence"/>
</dbReference>
<feature type="compositionally biased region" description="Basic and acidic residues" evidence="6">
    <location>
        <begin position="361"/>
        <end position="372"/>
    </location>
</feature>
<feature type="compositionally biased region" description="Polar residues" evidence="6">
    <location>
        <begin position="286"/>
        <end position="301"/>
    </location>
</feature>
<feature type="compositionally biased region" description="Polar residues" evidence="6">
    <location>
        <begin position="482"/>
        <end position="493"/>
    </location>
</feature>
<feature type="coiled-coil region" evidence="5">
    <location>
        <begin position="143"/>
        <end position="184"/>
    </location>
</feature>
<evidence type="ECO:0000256" key="5">
    <source>
        <dbReference type="SAM" id="Coils"/>
    </source>
</evidence>
<protein>
    <recommendedName>
        <fullName evidence="11">Trafficking kinesin-binding protein 1</fullName>
    </recommendedName>
</protein>
<comment type="caution">
    <text evidence="9">The sequence shown here is derived from an EMBL/GenBank/DDBJ whole genome shotgun (WGS) entry which is preliminary data.</text>
</comment>
<feature type="region of interest" description="Disordered" evidence="6">
    <location>
        <begin position="353"/>
        <end position="393"/>
    </location>
</feature>
<dbReference type="InterPro" id="IPR051946">
    <property type="entry name" value="Intracell_Traff-Reg"/>
</dbReference>
<proteinExistence type="inferred from homology"/>
<comment type="subcellular location">
    <subcellularLocation>
        <location evidence="1">Mitochondrion</location>
    </subcellularLocation>
</comment>
<dbReference type="SMART" id="SM01424">
    <property type="entry name" value="HAP1_N"/>
    <property type="match status" value="1"/>
</dbReference>
<gene>
    <name evidence="9" type="ORF">KUTeg_001413</name>
</gene>
<dbReference type="Pfam" id="PF04849">
    <property type="entry name" value="HAP1_N"/>
    <property type="match status" value="1"/>
</dbReference>
<dbReference type="InterPro" id="IPR006933">
    <property type="entry name" value="HAP1_N"/>
</dbReference>
<feature type="domain" description="HAP1 N-terminal" evidence="8">
    <location>
        <begin position="2"/>
        <end position="184"/>
    </location>
</feature>
<dbReference type="Pfam" id="PF12448">
    <property type="entry name" value="Milton"/>
    <property type="match status" value="1"/>
</dbReference>
<evidence type="ECO:0000313" key="9">
    <source>
        <dbReference type="EMBL" id="KAJ8319826.1"/>
    </source>
</evidence>
<accession>A0ABQ9FUK9</accession>
<evidence type="ECO:0000256" key="3">
    <source>
        <dbReference type="ARBA" id="ARBA00023054"/>
    </source>
</evidence>
<dbReference type="PANTHER" id="PTHR15751">
    <property type="entry name" value="TRAFFICKING KINESIN-BINDING PROTEIN"/>
    <property type="match status" value="1"/>
</dbReference>
<sequence length="502" mass="56640">MMTVICSERVTQMTRTYNDIEAVNRLLEEKERDLELAAKIGQTLLQKNQDLTEKNEFLEEQLSQATEKTAQLSAETSDYEEKEAKLVTDCLDQLEFYRDELMKKTEENCSQKEEITGLLAQIVDLQKRSKTLTLENLDLQKTLEASQDSQRALTKEIAELKDKYDELCELLEENQEEIRQLRRKHKPQAVKHNYLTSSLLSIPSDSLASELESSYRSDVEYPPGYSPSERKAHSWKIFETVKAAKKAAASSQPPSRRSYSSNASLCSSNLFVPGYSPSSCNISLNHSGESTKNTSNRSSVYLSDGESEVSEGYHGDLDSLYGSSSNLGRPGIPGSNDLEAALRRLSMRRANELNEQDYFAEQERKKRERSDTDSTTTTGACRTPDSTLSTGSGLSAFSQLTGSNPYYRLPEKLKIVKPIEGSLTLRHWQQLATPHLGGIFESRPGVQIKGERNLDLEGEVYNISDIEEDDDQEYMAPKRYQDSSTVNTYTNSLVKHPNESHR</sequence>
<evidence type="ECO:0000259" key="7">
    <source>
        <dbReference type="SMART" id="SM01423"/>
    </source>
</evidence>
<feature type="region of interest" description="Disordered" evidence="6">
    <location>
        <begin position="479"/>
        <end position="502"/>
    </location>
</feature>